<dbReference type="PANTHER" id="PTHR36840">
    <property type="entry name" value="BLL5714 PROTEIN"/>
    <property type="match status" value="1"/>
</dbReference>
<feature type="transmembrane region" description="Helical" evidence="1">
    <location>
        <begin position="384"/>
        <end position="406"/>
    </location>
</feature>
<comment type="caution">
    <text evidence="2">The sequence shown here is derived from an EMBL/GenBank/DDBJ whole genome shotgun (WGS) entry which is preliminary data.</text>
</comment>
<feature type="transmembrane region" description="Helical" evidence="1">
    <location>
        <begin position="326"/>
        <end position="347"/>
    </location>
</feature>
<keyword evidence="1" id="KW-1133">Transmembrane helix</keyword>
<feature type="transmembrane region" description="Helical" evidence="1">
    <location>
        <begin position="359"/>
        <end position="378"/>
    </location>
</feature>
<keyword evidence="3" id="KW-1185">Reference proteome</keyword>
<keyword evidence="1" id="KW-0472">Membrane</keyword>
<dbReference type="PANTHER" id="PTHR36840:SF1">
    <property type="entry name" value="BLL5714 PROTEIN"/>
    <property type="match status" value="1"/>
</dbReference>
<dbReference type="Pfam" id="PF06772">
    <property type="entry name" value="LtrA"/>
    <property type="match status" value="1"/>
</dbReference>
<dbReference type="RefSeq" id="WP_240769714.1">
    <property type="nucleotide sequence ID" value="NZ_JBHSNS010000002.1"/>
</dbReference>
<feature type="transmembrane region" description="Helical" evidence="1">
    <location>
        <begin position="297"/>
        <end position="320"/>
    </location>
</feature>
<feature type="transmembrane region" description="Helical" evidence="1">
    <location>
        <begin position="65"/>
        <end position="84"/>
    </location>
</feature>
<evidence type="ECO:0000256" key="1">
    <source>
        <dbReference type="SAM" id="Phobius"/>
    </source>
</evidence>
<feature type="transmembrane region" description="Helical" evidence="1">
    <location>
        <begin position="189"/>
        <end position="208"/>
    </location>
</feature>
<name>A0ABW0ZEE8_9ACTN</name>
<organism evidence="2 3">
    <name type="scientific">Nocardioides vastitatis</name>
    <dbReference type="NCBI Taxonomy" id="2568655"/>
    <lineage>
        <taxon>Bacteria</taxon>
        <taxon>Bacillati</taxon>
        <taxon>Actinomycetota</taxon>
        <taxon>Actinomycetes</taxon>
        <taxon>Propionibacteriales</taxon>
        <taxon>Nocardioidaceae</taxon>
        <taxon>Nocardioides</taxon>
    </lineage>
</organism>
<feature type="transmembrane region" description="Helical" evidence="1">
    <location>
        <begin position="261"/>
        <end position="285"/>
    </location>
</feature>
<reference evidence="3" key="1">
    <citation type="journal article" date="2019" name="Int. J. Syst. Evol. Microbiol.">
        <title>The Global Catalogue of Microorganisms (GCM) 10K type strain sequencing project: providing services to taxonomists for standard genome sequencing and annotation.</title>
        <authorList>
            <consortium name="The Broad Institute Genomics Platform"/>
            <consortium name="The Broad Institute Genome Sequencing Center for Infectious Disease"/>
            <person name="Wu L."/>
            <person name="Ma J."/>
        </authorList>
    </citation>
    <scope>NUCLEOTIDE SEQUENCE [LARGE SCALE GENOMIC DNA]</scope>
    <source>
        <strain evidence="3">YIM 94188</strain>
    </source>
</reference>
<protein>
    <submittedName>
        <fullName evidence="2">Low temperature requirement protein A</fullName>
    </submittedName>
</protein>
<gene>
    <name evidence="2" type="ORF">ACFPQB_08175</name>
</gene>
<keyword evidence="1" id="KW-0812">Transmembrane</keyword>
<feature type="transmembrane region" description="Helical" evidence="1">
    <location>
        <begin position="96"/>
        <end position="115"/>
    </location>
</feature>
<proteinExistence type="predicted"/>
<evidence type="ECO:0000313" key="3">
    <source>
        <dbReference type="Proteomes" id="UP001596072"/>
    </source>
</evidence>
<evidence type="ECO:0000313" key="2">
    <source>
        <dbReference type="EMBL" id="MFC5728892.1"/>
    </source>
</evidence>
<accession>A0ABW0ZEE8</accession>
<dbReference type="Proteomes" id="UP001596072">
    <property type="component" value="Unassembled WGS sequence"/>
</dbReference>
<feature type="transmembrane region" description="Helical" evidence="1">
    <location>
        <begin position="135"/>
        <end position="152"/>
    </location>
</feature>
<dbReference type="InterPro" id="IPR010640">
    <property type="entry name" value="Low_temperature_requirement_A"/>
</dbReference>
<feature type="transmembrane region" description="Helical" evidence="1">
    <location>
        <begin position="164"/>
        <end position="183"/>
    </location>
</feature>
<feature type="transmembrane region" description="Helical" evidence="1">
    <location>
        <begin position="228"/>
        <end position="249"/>
    </location>
</feature>
<dbReference type="EMBL" id="JBHSNS010000002">
    <property type="protein sequence ID" value="MFC5728892.1"/>
    <property type="molecule type" value="Genomic_DNA"/>
</dbReference>
<sequence length="422" mass="45222">MVGQENEGRFRSLGHRMVPMIGRDPDAEHRQATPLELLFDLTFVVAFGIAGEQFAHLYAEGHYGSGLFAFAFACFAIVWAWISYSWFASAFDTQDWVFRLLTMLQMAGVVVLALGLPQMFHAVDDGHTLGNEVMVAGYVVMRIAMVLQWLRAASADPAHRDACIAYALGISLAQAGWVALAVVQPSLRAATVLALALILFELATPWYAQRQRGGTPWHPGHIAERYGLLTIITLGEGVIGTVASLSAVVDESGWSTDAVLIAMAGTGLTFGLWWMYFIVPAAHVLRRHRNRAMAWGYLHIPLLAALAATGAGLHVAALFIEGHAHITATSAVVSVALPVGVFVICLYGLHTVLVREGDAFHLALMATTALVLAAAVALAAAGAALSVCFLMVMLAPVVTVVGYELVGHRHVAAILQRIDAHS</sequence>
<feature type="transmembrane region" description="Helical" evidence="1">
    <location>
        <begin position="37"/>
        <end position="59"/>
    </location>
</feature>